<dbReference type="Gene3D" id="1.10.1740.10">
    <property type="match status" value="1"/>
</dbReference>
<dbReference type="SUPFAM" id="SSF88946">
    <property type="entry name" value="Sigma2 domain of RNA polymerase sigma factors"/>
    <property type="match status" value="1"/>
</dbReference>
<keyword evidence="3" id="KW-0731">Sigma factor</keyword>
<dbReference type="Proteomes" id="UP000584642">
    <property type="component" value="Unassembled WGS sequence"/>
</dbReference>
<keyword evidence="8" id="KW-1185">Reference proteome</keyword>
<dbReference type="InterPro" id="IPR013249">
    <property type="entry name" value="RNA_pol_sigma70_r4_t2"/>
</dbReference>
<accession>A0ABX2TGL9</accession>
<dbReference type="InterPro" id="IPR013325">
    <property type="entry name" value="RNA_pol_sigma_r2"/>
</dbReference>
<feature type="domain" description="RNA polymerase sigma factor 70 region 4 type 2" evidence="6">
    <location>
        <begin position="110"/>
        <end position="162"/>
    </location>
</feature>
<sequence length="171" mass="18985">MTRDPADLELYLTHRPALLERAAPIVGCRTQAEDLVQEAFLRFTAGTRDGTAARIGNPTAYLFRIVRNLAVDWVRSRRRDPHPADAEELERVPAPAADPERAALHREELRLVAAALAELPERTRIAFEMHRLGGHTFHEIAGRLGISVSLAHKLVHDALAHCTERLSEGGP</sequence>
<dbReference type="EMBL" id="JABFDB010000027">
    <property type="protein sequence ID" value="NYZ23475.1"/>
    <property type="molecule type" value="Genomic_DNA"/>
</dbReference>
<evidence type="ECO:0000259" key="6">
    <source>
        <dbReference type="Pfam" id="PF08281"/>
    </source>
</evidence>
<dbReference type="NCBIfam" id="TIGR02937">
    <property type="entry name" value="sigma70-ECF"/>
    <property type="match status" value="1"/>
</dbReference>
<dbReference type="InterPro" id="IPR039425">
    <property type="entry name" value="RNA_pol_sigma-70-like"/>
</dbReference>
<dbReference type="InterPro" id="IPR036388">
    <property type="entry name" value="WH-like_DNA-bd_sf"/>
</dbReference>
<keyword evidence="2" id="KW-0805">Transcription regulation</keyword>
<dbReference type="SUPFAM" id="SSF88659">
    <property type="entry name" value="Sigma3 and sigma4 domains of RNA polymerase sigma factors"/>
    <property type="match status" value="1"/>
</dbReference>
<evidence type="ECO:0000256" key="2">
    <source>
        <dbReference type="ARBA" id="ARBA00023015"/>
    </source>
</evidence>
<evidence type="ECO:0000256" key="4">
    <source>
        <dbReference type="ARBA" id="ARBA00023163"/>
    </source>
</evidence>
<dbReference type="PANTHER" id="PTHR43133:SF63">
    <property type="entry name" value="RNA POLYMERASE SIGMA FACTOR FECI-RELATED"/>
    <property type="match status" value="1"/>
</dbReference>
<dbReference type="InterPro" id="IPR007627">
    <property type="entry name" value="RNA_pol_sigma70_r2"/>
</dbReference>
<keyword evidence="4" id="KW-0804">Transcription</keyword>
<comment type="caution">
    <text evidence="7">The sequence shown here is derived from an EMBL/GenBank/DDBJ whole genome shotgun (WGS) entry which is preliminary data.</text>
</comment>
<reference evidence="7 8" key="1">
    <citation type="submission" date="2020-05" db="EMBL/GenBank/DDBJ databases">
        <title>Azospirillum oleiclasticum sp. nov, a nitrogen-fixing and heavy crude oil-emulsifying bacterium isolated from the crude oil of Yumen Oilfield.</title>
        <authorList>
            <person name="Wu D."/>
            <person name="Cai M."/>
            <person name="Zhang X."/>
        </authorList>
    </citation>
    <scope>NUCLEOTIDE SEQUENCE [LARGE SCALE GENOMIC DNA]</scope>
    <source>
        <strain evidence="7 8">ROY-1-1-2</strain>
    </source>
</reference>
<dbReference type="InterPro" id="IPR013324">
    <property type="entry name" value="RNA_pol_sigma_r3/r4-like"/>
</dbReference>
<gene>
    <name evidence="7" type="ORF">HND93_27565</name>
</gene>
<feature type="domain" description="RNA polymerase sigma-70 region 2" evidence="5">
    <location>
        <begin position="10"/>
        <end position="79"/>
    </location>
</feature>
<evidence type="ECO:0000256" key="3">
    <source>
        <dbReference type="ARBA" id="ARBA00023082"/>
    </source>
</evidence>
<dbReference type="RefSeq" id="WP_180285248.1">
    <property type="nucleotide sequence ID" value="NZ_JABFDB010000027.1"/>
</dbReference>
<dbReference type="PANTHER" id="PTHR43133">
    <property type="entry name" value="RNA POLYMERASE ECF-TYPE SIGMA FACTO"/>
    <property type="match status" value="1"/>
</dbReference>
<protein>
    <submittedName>
        <fullName evidence="7">Sigma-70 family RNA polymerase sigma factor</fullName>
    </submittedName>
</protein>
<name>A0ABX2TGL9_9PROT</name>
<organism evidence="7 8">
    <name type="scientific">Azospirillum oleiclasticum</name>
    <dbReference type="NCBI Taxonomy" id="2735135"/>
    <lineage>
        <taxon>Bacteria</taxon>
        <taxon>Pseudomonadati</taxon>
        <taxon>Pseudomonadota</taxon>
        <taxon>Alphaproteobacteria</taxon>
        <taxon>Rhodospirillales</taxon>
        <taxon>Azospirillaceae</taxon>
        <taxon>Azospirillum</taxon>
    </lineage>
</organism>
<dbReference type="Pfam" id="PF04542">
    <property type="entry name" value="Sigma70_r2"/>
    <property type="match status" value="1"/>
</dbReference>
<evidence type="ECO:0000313" key="7">
    <source>
        <dbReference type="EMBL" id="NYZ23475.1"/>
    </source>
</evidence>
<evidence type="ECO:0000256" key="1">
    <source>
        <dbReference type="ARBA" id="ARBA00010641"/>
    </source>
</evidence>
<comment type="similarity">
    <text evidence="1">Belongs to the sigma-70 factor family. ECF subfamily.</text>
</comment>
<dbReference type="InterPro" id="IPR014284">
    <property type="entry name" value="RNA_pol_sigma-70_dom"/>
</dbReference>
<proteinExistence type="inferred from homology"/>
<dbReference type="Gene3D" id="1.10.10.10">
    <property type="entry name" value="Winged helix-like DNA-binding domain superfamily/Winged helix DNA-binding domain"/>
    <property type="match status" value="1"/>
</dbReference>
<dbReference type="Pfam" id="PF08281">
    <property type="entry name" value="Sigma70_r4_2"/>
    <property type="match status" value="1"/>
</dbReference>
<evidence type="ECO:0000259" key="5">
    <source>
        <dbReference type="Pfam" id="PF04542"/>
    </source>
</evidence>
<evidence type="ECO:0000313" key="8">
    <source>
        <dbReference type="Proteomes" id="UP000584642"/>
    </source>
</evidence>